<dbReference type="InterPro" id="IPR016135">
    <property type="entry name" value="UBQ-conjugating_enzyme/RWD"/>
</dbReference>
<accession>F0Y6H4</accession>
<protein>
    <recommendedName>
        <fullName evidence="3">UBC core domain-containing protein</fullName>
    </recommendedName>
</protein>
<evidence type="ECO:0000256" key="1">
    <source>
        <dbReference type="ARBA" id="ARBA00022679"/>
    </source>
</evidence>
<sequence>AVPKRLVRELRSLARDLPVHAASSVLLRFDAVCPLYMRALITGPPRTPYEHGCFEFEVECPADYPAKPPRVRILTTKRGTLKFGPNLYADGLVCLSLLGTWPGPGWDPNASSLLQVLISIQGLV</sequence>
<evidence type="ECO:0000313" key="5">
    <source>
        <dbReference type="Proteomes" id="UP000002729"/>
    </source>
</evidence>
<dbReference type="KEGG" id="aaf:AURANDRAFT_16586"/>
<name>F0Y6H4_AURAN</name>
<evidence type="ECO:0000313" key="4">
    <source>
        <dbReference type="EMBL" id="EGB09201.1"/>
    </source>
</evidence>
<dbReference type="InterPro" id="IPR000608">
    <property type="entry name" value="UBC"/>
</dbReference>
<gene>
    <name evidence="4" type="ORF">AURANDRAFT_16586</name>
</gene>
<dbReference type="Gene3D" id="3.10.110.10">
    <property type="entry name" value="Ubiquitin Conjugating Enzyme"/>
    <property type="match status" value="1"/>
</dbReference>
<dbReference type="Proteomes" id="UP000002729">
    <property type="component" value="Unassembled WGS sequence"/>
</dbReference>
<dbReference type="PANTHER" id="PTHR46116">
    <property type="entry name" value="(E3-INDEPENDENT) E2 UBIQUITIN-CONJUGATING ENZYME"/>
    <property type="match status" value="1"/>
</dbReference>
<dbReference type="OrthoDB" id="47801at2759"/>
<evidence type="ECO:0000259" key="3">
    <source>
        <dbReference type="PROSITE" id="PS50127"/>
    </source>
</evidence>
<organism evidence="5">
    <name type="scientific">Aureococcus anophagefferens</name>
    <name type="common">Harmful bloom alga</name>
    <dbReference type="NCBI Taxonomy" id="44056"/>
    <lineage>
        <taxon>Eukaryota</taxon>
        <taxon>Sar</taxon>
        <taxon>Stramenopiles</taxon>
        <taxon>Ochrophyta</taxon>
        <taxon>Pelagophyceae</taxon>
        <taxon>Pelagomonadales</taxon>
        <taxon>Pelagomonadaceae</taxon>
        <taxon>Aureococcus</taxon>
    </lineage>
</organism>
<dbReference type="AlphaFoldDB" id="F0Y6H4"/>
<dbReference type="PROSITE" id="PS50127">
    <property type="entry name" value="UBC_2"/>
    <property type="match status" value="1"/>
</dbReference>
<dbReference type="SUPFAM" id="SSF54495">
    <property type="entry name" value="UBC-like"/>
    <property type="match status" value="1"/>
</dbReference>
<keyword evidence="5" id="KW-1185">Reference proteome</keyword>
<dbReference type="eggNOG" id="KOG0895">
    <property type="taxonomic scope" value="Eukaryota"/>
</dbReference>
<proteinExistence type="predicted"/>
<dbReference type="SMART" id="SM00212">
    <property type="entry name" value="UBCc"/>
    <property type="match status" value="1"/>
</dbReference>
<dbReference type="Pfam" id="PF00179">
    <property type="entry name" value="UQ_con"/>
    <property type="match status" value="1"/>
</dbReference>
<keyword evidence="1" id="KW-0808">Transferase</keyword>
<dbReference type="PANTHER" id="PTHR46116:SF39">
    <property type="entry name" value="BACULOVIRAL IAP REPEAT-CONTAINING PROTEIN 6"/>
    <property type="match status" value="1"/>
</dbReference>
<feature type="non-terminal residue" evidence="4">
    <location>
        <position position="1"/>
    </location>
</feature>
<dbReference type="RefSeq" id="XP_009036310.1">
    <property type="nucleotide sequence ID" value="XM_009038062.1"/>
</dbReference>
<reference evidence="4 5" key="1">
    <citation type="journal article" date="2011" name="Proc. Natl. Acad. Sci. U.S.A.">
        <title>Niche of harmful alga Aureococcus anophagefferens revealed through ecogenomics.</title>
        <authorList>
            <person name="Gobler C.J."/>
            <person name="Berry D.L."/>
            <person name="Dyhrman S.T."/>
            <person name="Wilhelm S.W."/>
            <person name="Salamov A."/>
            <person name="Lobanov A.V."/>
            <person name="Zhang Y."/>
            <person name="Collier J.L."/>
            <person name="Wurch L.L."/>
            <person name="Kustka A.B."/>
            <person name="Dill B.D."/>
            <person name="Shah M."/>
            <person name="VerBerkmoes N.C."/>
            <person name="Kuo A."/>
            <person name="Terry A."/>
            <person name="Pangilinan J."/>
            <person name="Lindquist E.A."/>
            <person name="Lucas S."/>
            <person name="Paulsen I.T."/>
            <person name="Hattenrath-Lehmann T.K."/>
            <person name="Talmage S.C."/>
            <person name="Walker E.A."/>
            <person name="Koch F."/>
            <person name="Burson A.M."/>
            <person name="Marcoval M.A."/>
            <person name="Tang Y.Z."/>
            <person name="Lecleir G.R."/>
            <person name="Coyne K.J."/>
            <person name="Berg G.M."/>
            <person name="Bertrand E.M."/>
            <person name="Saito M.A."/>
            <person name="Gladyshev V.N."/>
            <person name="Grigoriev I.V."/>
        </authorList>
    </citation>
    <scope>NUCLEOTIDE SEQUENCE [LARGE SCALE GENOMIC DNA]</scope>
    <source>
        <strain evidence="5">CCMP 1984</strain>
    </source>
</reference>
<evidence type="ECO:0000256" key="2">
    <source>
        <dbReference type="ARBA" id="ARBA00022786"/>
    </source>
</evidence>
<dbReference type="EMBL" id="GL833126">
    <property type="protein sequence ID" value="EGB09201.1"/>
    <property type="molecule type" value="Genomic_DNA"/>
</dbReference>
<dbReference type="GeneID" id="20218691"/>
<dbReference type="InParanoid" id="F0Y6H4"/>
<dbReference type="GO" id="GO:0016740">
    <property type="term" value="F:transferase activity"/>
    <property type="evidence" value="ECO:0007669"/>
    <property type="project" value="UniProtKB-KW"/>
</dbReference>
<feature type="non-terminal residue" evidence="4">
    <location>
        <position position="124"/>
    </location>
</feature>
<keyword evidence="2" id="KW-0833">Ubl conjugation pathway</keyword>
<feature type="domain" description="UBC core" evidence="3">
    <location>
        <begin position="1"/>
        <end position="124"/>
    </location>
</feature>